<dbReference type="AlphaFoldDB" id="A7SU56"/>
<evidence type="ECO:0000313" key="9">
    <source>
        <dbReference type="Proteomes" id="UP000001593"/>
    </source>
</evidence>
<organism evidence="8 9">
    <name type="scientific">Nematostella vectensis</name>
    <name type="common">Starlet sea anemone</name>
    <dbReference type="NCBI Taxonomy" id="45351"/>
    <lineage>
        <taxon>Eukaryota</taxon>
        <taxon>Metazoa</taxon>
        <taxon>Cnidaria</taxon>
        <taxon>Anthozoa</taxon>
        <taxon>Hexacorallia</taxon>
        <taxon>Actiniaria</taxon>
        <taxon>Edwardsiidae</taxon>
        <taxon>Nematostella</taxon>
    </lineage>
</organism>
<keyword evidence="2" id="KW-1003">Cell membrane</keyword>
<feature type="transmembrane region" description="Helical" evidence="6">
    <location>
        <begin position="133"/>
        <end position="155"/>
    </location>
</feature>
<sequence>MSVVFNTIIIITIAKSETLRTPSYILLANACLTDLGTGLVSQPISIVGVIKASWFNVSCLDLKRQFSAAPIANFLFGVASLATSAAISIDRFLAIYLKNSYLFVVTKKRVFATIAAIWLYSLVTLTYDNKNLLPLYCILMATIIVSLVVVCVSYGKCFTAIRKHKQRIADTSNAATEDADLAKYRHAMITMVLTAAILFGVFFQHLGVTTVYTVLKKGKTEILTSLYELEVYRLSETIVYLNAVINPLLYLFRLRDISAACRRVI</sequence>
<dbReference type="STRING" id="45351.A7SU56"/>
<evidence type="ECO:0000313" key="8">
    <source>
        <dbReference type="EMBL" id="EDO32779.1"/>
    </source>
</evidence>
<dbReference type="PRINTS" id="PR00237">
    <property type="entry name" value="GPCRRHODOPSN"/>
</dbReference>
<accession>A7SU56</accession>
<comment type="subcellular location">
    <subcellularLocation>
        <location evidence="1">Cell membrane</location>
        <topology evidence="1">Multi-pass membrane protein</topology>
    </subcellularLocation>
</comment>
<evidence type="ECO:0000256" key="1">
    <source>
        <dbReference type="ARBA" id="ARBA00004651"/>
    </source>
</evidence>
<feature type="transmembrane region" description="Helical" evidence="6">
    <location>
        <begin position="110"/>
        <end position="127"/>
    </location>
</feature>
<evidence type="ECO:0000259" key="7">
    <source>
        <dbReference type="PROSITE" id="PS50262"/>
    </source>
</evidence>
<dbReference type="EMBL" id="DS469807">
    <property type="protein sequence ID" value="EDO32779.1"/>
    <property type="molecule type" value="Genomic_DNA"/>
</dbReference>
<name>A7SU56_NEMVE</name>
<dbReference type="SUPFAM" id="SSF81321">
    <property type="entry name" value="Family A G protein-coupled receptor-like"/>
    <property type="match status" value="1"/>
</dbReference>
<evidence type="ECO:0000256" key="4">
    <source>
        <dbReference type="ARBA" id="ARBA00022989"/>
    </source>
</evidence>
<keyword evidence="5 6" id="KW-0472">Membrane</keyword>
<dbReference type="Pfam" id="PF00001">
    <property type="entry name" value="7tm_1"/>
    <property type="match status" value="2"/>
</dbReference>
<dbReference type="CDD" id="cd00637">
    <property type="entry name" value="7tm_classA_rhodopsin-like"/>
    <property type="match status" value="1"/>
</dbReference>
<feature type="domain" description="G-protein coupled receptors family 1 profile" evidence="7">
    <location>
        <begin position="5"/>
        <end position="250"/>
    </location>
</feature>
<keyword evidence="3 6" id="KW-0812">Transmembrane</keyword>
<evidence type="ECO:0000256" key="2">
    <source>
        <dbReference type="ARBA" id="ARBA00022475"/>
    </source>
</evidence>
<dbReference type="HOGENOM" id="CLU_009579_14_1_1"/>
<keyword evidence="4 6" id="KW-1133">Transmembrane helix</keyword>
<dbReference type="GO" id="GO:0005886">
    <property type="term" value="C:plasma membrane"/>
    <property type="evidence" value="ECO:0007669"/>
    <property type="project" value="UniProtKB-SubCell"/>
</dbReference>
<feature type="transmembrane region" description="Helical" evidence="6">
    <location>
        <begin position="71"/>
        <end position="89"/>
    </location>
</feature>
<dbReference type="PANTHER" id="PTHR22750">
    <property type="entry name" value="G-PROTEIN COUPLED RECEPTOR"/>
    <property type="match status" value="1"/>
</dbReference>
<dbReference type="PROSITE" id="PS50262">
    <property type="entry name" value="G_PROTEIN_RECEP_F1_2"/>
    <property type="match status" value="1"/>
</dbReference>
<feature type="transmembrane region" description="Helical" evidence="6">
    <location>
        <begin position="191"/>
        <end position="214"/>
    </location>
</feature>
<dbReference type="GO" id="GO:0004930">
    <property type="term" value="F:G protein-coupled receptor activity"/>
    <property type="evidence" value="ECO:0007669"/>
    <property type="project" value="InterPro"/>
</dbReference>
<feature type="non-terminal residue" evidence="8">
    <location>
        <position position="265"/>
    </location>
</feature>
<evidence type="ECO:0000256" key="5">
    <source>
        <dbReference type="ARBA" id="ARBA00023136"/>
    </source>
</evidence>
<gene>
    <name evidence="8" type="ORF">NEMVEDRAFT_v1g14786</name>
</gene>
<dbReference type="PhylomeDB" id="A7SU56"/>
<feature type="transmembrane region" description="Helical" evidence="6">
    <location>
        <begin position="234"/>
        <end position="252"/>
    </location>
</feature>
<evidence type="ECO:0000256" key="6">
    <source>
        <dbReference type="SAM" id="Phobius"/>
    </source>
</evidence>
<dbReference type="Proteomes" id="UP000001593">
    <property type="component" value="Unassembled WGS sequence"/>
</dbReference>
<dbReference type="InterPro" id="IPR000276">
    <property type="entry name" value="GPCR_Rhodpsn"/>
</dbReference>
<dbReference type="Gene3D" id="1.20.1070.10">
    <property type="entry name" value="Rhodopsin 7-helix transmembrane proteins"/>
    <property type="match status" value="1"/>
</dbReference>
<protein>
    <recommendedName>
        <fullName evidence="7">G-protein coupled receptors family 1 profile domain-containing protein</fullName>
    </recommendedName>
</protein>
<dbReference type="InterPro" id="IPR017452">
    <property type="entry name" value="GPCR_Rhodpsn_7TM"/>
</dbReference>
<reference evidence="8 9" key="1">
    <citation type="journal article" date="2007" name="Science">
        <title>Sea anemone genome reveals ancestral eumetazoan gene repertoire and genomic organization.</title>
        <authorList>
            <person name="Putnam N.H."/>
            <person name="Srivastava M."/>
            <person name="Hellsten U."/>
            <person name="Dirks B."/>
            <person name="Chapman J."/>
            <person name="Salamov A."/>
            <person name="Terry A."/>
            <person name="Shapiro H."/>
            <person name="Lindquist E."/>
            <person name="Kapitonov V.V."/>
            <person name="Jurka J."/>
            <person name="Genikhovich G."/>
            <person name="Grigoriev I.V."/>
            <person name="Lucas S.M."/>
            <person name="Steele R.E."/>
            <person name="Finnerty J.R."/>
            <person name="Technau U."/>
            <person name="Martindale M.Q."/>
            <person name="Rokhsar D.S."/>
        </authorList>
    </citation>
    <scope>NUCLEOTIDE SEQUENCE [LARGE SCALE GENOMIC DNA]</scope>
    <source>
        <strain evidence="9">CH2 X CH6</strain>
    </source>
</reference>
<evidence type="ECO:0000256" key="3">
    <source>
        <dbReference type="ARBA" id="ARBA00022692"/>
    </source>
</evidence>
<proteinExistence type="predicted"/>
<dbReference type="OMA" id="AKYRHAM"/>
<keyword evidence="9" id="KW-1185">Reference proteome</keyword>
<dbReference type="InParanoid" id="A7SU56"/>